<dbReference type="SUPFAM" id="SSF51735">
    <property type="entry name" value="NAD(P)-binding Rossmann-fold domains"/>
    <property type="match status" value="1"/>
</dbReference>
<dbReference type="Gene3D" id="3.40.50.720">
    <property type="entry name" value="NAD(P)-binding Rossmann-like Domain"/>
    <property type="match status" value="1"/>
</dbReference>
<dbReference type="InterPro" id="IPR016169">
    <property type="entry name" value="FAD-bd_PCMH_sub2"/>
</dbReference>
<keyword evidence="4" id="KW-0274">FAD</keyword>
<evidence type="ECO:0000256" key="3">
    <source>
        <dbReference type="ARBA" id="ARBA00022630"/>
    </source>
</evidence>
<dbReference type="Gene3D" id="3.30.43.10">
    <property type="entry name" value="Uridine Diphospho-n-acetylenolpyruvylglucosamine Reductase, domain 2"/>
    <property type="match status" value="1"/>
</dbReference>
<protein>
    <submittedName>
        <fullName evidence="7">FAD-linked oxidoreductase</fullName>
    </submittedName>
</protein>
<name>A0A559M9D9_9HELO</name>
<sequence length="538" mass="56809">PLFLFKATLPLLQKSSLPKFVLLGSQAGSIGAMEKAPAPMAAYGSSKAMAHYFVRKIHFEHNDIISFAVEPGFAQSESGNSIAQMFGRKEAAVPISDSANFVVSQIDVATKNTLSGHFPAFPSGDCTNCSCVVAEELGLKLSPGASFSYSTTTAPRWSEFDAPDPGVIVNVATELDVLITVQYCNENNITFLAQNGGHGWGQTFHLDLEGLLINLSALNSTTFNAAKTEATIQGGALISSVIDAAYSNGAQIPTGNCNCVGALGAILGGGFGRLMGLYGLGVDNLLSLNVVTANATQITVTPENETDLWWALRGAGPNFGIVTSAVITSYPVSTAENGAWVGSWVFSETQIEEVVEAISALDLMPEMAVFLYYAVSDGSPVVLVSGSYAGANNTDGPDAFASITALGPEVEEAAWEPFNEVNAAGDSFCVKGGYKPAYGAGLAELVPSTWRSIWNEFVDFLAINGTSESTVMVDCYPMEKSRSLPDNSSSYPWRSTINCNAAAIPWYYDASLNADAVSFGETVRSLWFETSGTPGNET</sequence>
<dbReference type="GO" id="GO:0016491">
    <property type="term" value="F:oxidoreductase activity"/>
    <property type="evidence" value="ECO:0007669"/>
    <property type="project" value="UniProtKB-KW"/>
</dbReference>
<keyword evidence="3" id="KW-0285">Flavoprotein</keyword>
<dbReference type="Gene3D" id="3.30.465.10">
    <property type="match status" value="1"/>
</dbReference>
<dbReference type="Pfam" id="PF01565">
    <property type="entry name" value="FAD_binding_4"/>
    <property type="match status" value="1"/>
</dbReference>
<proteinExistence type="inferred from homology"/>
<dbReference type="Proteomes" id="UP000315522">
    <property type="component" value="Unassembled WGS sequence"/>
</dbReference>
<feature type="non-terminal residue" evidence="7">
    <location>
        <position position="538"/>
    </location>
</feature>
<evidence type="ECO:0000259" key="6">
    <source>
        <dbReference type="PROSITE" id="PS51387"/>
    </source>
</evidence>
<evidence type="ECO:0000313" key="7">
    <source>
        <dbReference type="EMBL" id="TVY89572.1"/>
    </source>
</evidence>
<dbReference type="EMBL" id="QGML01001189">
    <property type="protein sequence ID" value="TVY89572.1"/>
    <property type="molecule type" value="Genomic_DNA"/>
</dbReference>
<evidence type="ECO:0000256" key="5">
    <source>
        <dbReference type="ARBA" id="ARBA00023002"/>
    </source>
</evidence>
<dbReference type="SUPFAM" id="SSF56176">
    <property type="entry name" value="FAD-binding/transporter-associated domain-like"/>
    <property type="match status" value="1"/>
</dbReference>
<dbReference type="InterPro" id="IPR006094">
    <property type="entry name" value="Oxid_FAD_bind_N"/>
</dbReference>
<dbReference type="GO" id="GO:0071949">
    <property type="term" value="F:FAD binding"/>
    <property type="evidence" value="ECO:0007669"/>
    <property type="project" value="InterPro"/>
</dbReference>
<dbReference type="InterPro" id="IPR050416">
    <property type="entry name" value="FAD-linked_Oxidoreductase"/>
</dbReference>
<dbReference type="Gene3D" id="3.40.462.20">
    <property type="match status" value="1"/>
</dbReference>
<evidence type="ECO:0000256" key="2">
    <source>
        <dbReference type="ARBA" id="ARBA00005466"/>
    </source>
</evidence>
<keyword evidence="5" id="KW-0560">Oxidoreductase</keyword>
<dbReference type="InterPro" id="IPR016167">
    <property type="entry name" value="FAD-bd_PCMH_sub1"/>
</dbReference>
<comment type="cofactor">
    <cofactor evidence="1">
        <name>FAD</name>
        <dbReference type="ChEBI" id="CHEBI:57692"/>
    </cofactor>
</comment>
<feature type="domain" description="FAD-binding PCMH-type" evidence="6">
    <location>
        <begin position="160"/>
        <end position="332"/>
    </location>
</feature>
<dbReference type="AlphaFoldDB" id="A0A559M9D9"/>
<reference evidence="7 8" key="1">
    <citation type="submission" date="2018-05" db="EMBL/GenBank/DDBJ databases">
        <title>Genome sequencing and assembly of the regulated plant pathogen Lachnellula willkommii and related sister species for the development of diagnostic species identification markers.</title>
        <authorList>
            <person name="Giroux E."/>
            <person name="Bilodeau G."/>
        </authorList>
    </citation>
    <scope>NUCLEOTIDE SEQUENCE [LARGE SCALE GENOMIC DNA]</scope>
    <source>
        <strain evidence="7 8">CBS 172.35</strain>
    </source>
</reference>
<feature type="non-terminal residue" evidence="7">
    <location>
        <position position="1"/>
    </location>
</feature>
<dbReference type="InterPro" id="IPR036291">
    <property type="entry name" value="NAD(P)-bd_dom_sf"/>
</dbReference>
<dbReference type="InterPro" id="IPR016166">
    <property type="entry name" value="FAD-bd_PCMH"/>
</dbReference>
<comment type="similarity">
    <text evidence="2">Belongs to the oxygen-dependent FAD-linked oxidoreductase family.</text>
</comment>
<organism evidence="7 8">
    <name type="scientific">Lachnellula willkommii</name>
    <dbReference type="NCBI Taxonomy" id="215461"/>
    <lineage>
        <taxon>Eukaryota</taxon>
        <taxon>Fungi</taxon>
        <taxon>Dikarya</taxon>
        <taxon>Ascomycota</taxon>
        <taxon>Pezizomycotina</taxon>
        <taxon>Leotiomycetes</taxon>
        <taxon>Helotiales</taxon>
        <taxon>Lachnaceae</taxon>
        <taxon>Lachnellula</taxon>
    </lineage>
</organism>
<dbReference type="PANTHER" id="PTHR42973:SF39">
    <property type="entry name" value="FAD-BINDING PCMH-TYPE DOMAIN-CONTAINING PROTEIN"/>
    <property type="match status" value="1"/>
</dbReference>
<evidence type="ECO:0000256" key="4">
    <source>
        <dbReference type="ARBA" id="ARBA00022827"/>
    </source>
</evidence>
<dbReference type="PROSITE" id="PS51387">
    <property type="entry name" value="FAD_PCMH"/>
    <property type="match status" value="1"/>
</dbReference>
<evidence type="ECO:0000256" key="1">
    <source>
        <dbReference type="ARBA" id="ARBA00001974"/>
    </source>
</evidence>
<accession>A0A559M9D9</accession>
<keyword evidence="8" id="KW-1185">Reference proteome</keyword>
<gene>
    <name evidence="7" type="primary">azaL_2</name>
    <name evidence="7" type="ORF">LAWI1_G004779</name>
</gene>
<dbReference type="InterPro" id="IPR036318">
    <property type="entry name" value="FAD-bd_PCMH-like_sf"/>
</dbReference>
<evidence type="ECO:0000313" key="8">
    <source>
        <dbReference type="Proteomes" id="UP000315522"/>
    </source>
</evidence>
<dbReference type="PANTHER" id="PTHR42973">
    <property type="entry name" value="BINDING OXIDOREDUCTASE, PUTATIVE (AFU_ORTHOLOGUE AFUA_1G17690)-RELATED"/>
    <property type="match status" value="1"/>
</dbReference>
<comment type="caution">
    <text evidence="7">The sequence shown here is derived from an EMBL/GenBank/DDBJ whole genome shotgun (WGS) entry which is preliminary data.</text>
</comment>